<sequence>MTTEQSQTKADPSSDRTARDMTGKQALIVRGGWDGHEPVQTTDFFVPFLTEQGYQVRVEESTKIYADAEVMAGVDLVVQVVTMSTIEKDELAGLQKAVAAGTGLAGWHGGIADSYRNEADYLQLIGGQFAHHQVRDRPENLTGGASNNFVRYTVDIVDDQADHPIVAGISDFELETEQYWVLSDDYNDVLATTTIPARDFDNWHRPITCPAIWTRQWGEGTVFVCTPGHQLTVVQDPSVKTIIERGLLWVTR</sequence>
<dbReference type="Pfam" id="PF06283">
    <property type="entry name" value="ThuA"/>
    <property type="match status" value="1"/>
</dbReference>
<dbReference type="AlphaFoldDB" id="A0A1H1Z6X3"/>
<name>A0A1H1Z6X3_9ACTN</name>
<dbReference type="InterPro" id="IPR029062">
    <property type="entry name" value="Class_I_gatase-like"/>
</dbReference>
<organism evidence="3 4">
    <name type="scientific">Microlunatus soli</name>
    <dbReference type="NCBI Taxonomy" id="630515"/>
    <lineage>
        <taxon>Bacteria</taxon>
        <taxon>Bacillati</taxon>
        <taxon>Actinomycetota</taxon>
        <taxon>Actinomycetes</taxon>
        <taxon>Propionibacteriales</taxon>
        <taxon>Propionibacteriaceae</taxon>
        <taxon>Microlunatus</taxon>
    </lineage>
</organism>
<accession>A0A1H1Z6X3</accession>
<evidence type="ECO:0000313" key="3">
    <source>
        <dbReference type="EMBL" id="SDT29373.1"/>
    </source>
</evidence>
<dbReference type="RefSeq" id="WP_231920030.1">
    <property type="nucleotide sequence ID" value="NZ_LT629772.1"/>
</dbReference>
<dbReference type="SUPFAM" id="SSF52317">
    <property type="entry name" value="Class I glutamine amidotransferase-like"/>
    <property type="match status" value="1"/>
</dbReference>
<feature type="domain" description="ThuA-like" evidence="2">
    <location>
        <begin position="26"/>
        <end position="250"/>
    </location>
</feature>
<keyword evidence="4" id="KW-1185">Reference proteome</keyword>
<evidence type="ECO:0000313" key="4">
    <source>
        <dbReference type="Proteomes" id="UP000199103"/>
    </source>
</evidence>
<dbReference type="InterPro" id="IPR029010">
    <property type="entry name" value="ThuA-like"/>
</dbReference>
<proteinExistence type="predicted"/>
<dbReference type="Gene3D" id="3.40.50.880">
    <property type="match status" value="1"/>
</dbReference>
<evidence type="ECO:0000259" key="2">
    <source>
        <dbReference type="Pfam" id="PF06283"/>
    </source>
</evidence>
<evidence type="ECO:0000256" key="1">
    <source>
        <dbReference type="SAM" id="MobiDB-lite"/>
    </source>
</evidence>
<reference evidence="3 4" key="1">
    <citation type="submission" date="2016-10" db="EMBL/GenBank/DDBJ databases">
        <authorList>
            <person name="de Groot N.N."/>
        </authorList>
    </citation>
    <scope>NUCLEOTIDE SEQUENCE [LARGE SCALE GENOMIC DNA]</scope>
    <source>
        <strain evidence="3 4">DSM 21800</strain>
    </source>
</reference>
<feature type="compositionally biased region" description="Polar residues" evidence="1">
    <location>
        <begin position="1"/>
        <end position="11"/>
    </location>
</feature>
<gene>
    <name evidence="3" type="ORF">SAMN04489812_5019</name>
</gene>
<protein>
    <recommendedName>
        <fullName evidence="2">ThuA-like domain-containing protein</fullName>
    </recommendedName>
</protein>
<dbReference type="PANTHER" id="PTHR40469">
    <property type="entry name" value="SECRETED GLYCOSYL HYDROLASE"/>
    <property type="match status" value="1"/>
</dbReference>
<feature type="compositionally biased region" description="Basic and acidic residues" evidence="1">
    <location>
        <begin position="12"/>
        <end position="21"/>
    </location>
</feature>
<dbReference type="STRING" id="630515.SAMN04489812_5019"/>
<dbReference type="Proteomes" id="UP000199103">
    <property type="component" value="Chromosome I"/>
</dbReference>
<dbReference type="PANTHER" id="PTHR40469:SF2">
    <property type="entry name" value="GALACTOSE-BINDING DOMAIN-LIKE SUPERFAMILY PROTEIN"/>
    <property type="match status" value="1"/>
</dbReference>
<feature type="region of interest" description="Disordered" evidence="1">
    <location>
        <begin position="1"/>
        <end position="21"/>
    </location>
</feature>
<dbReference type="EMBL" id="LT629772">
    <property type="protein sequence ID" value="SDT29373.1"/>
    <property type="molecule type" value="Genomic_DNA"/>
</dbReference>